<protein>
    <submittedName>
        <fullName evidence="1">Uncharacterized protein</fullName>
    </submittedName>
</protein>
<dbReference type="InParanoid" id="A0A7N5ZYE9"/>
<sequence length="105" mass="12255">MLTLFHVKWLTREKIIMKTMLFKCKHSRLVFNITAFNSIKLFSHAIIYQDLWRDSMLPLCSAKTRPVFTPLVFCFSTVLPLLLASQAWCNGNAEGTEVMFYVFQD</sequence>
<reference evidence="1" key="1">
    <citation type="submission" date="2021-04" db="EMBL/GenBank/DDBJ databases">
        <authorList>
            <consortium name="Wellcome Sanger Institute Data Sharing"/>
        </authorList>
    </citation>
    <scope>NUCLEOTIDE SEQUENCE [LARGE SCALE GENOMIC DNA]</scope>
</reference>
<evidence type="ECO:0000313" key="2">
    <source>
        <dbReference type="Proteomes" id="UP000265040"/>
    </source>
</evidence>
<dbReference type="Ensembl" id="ENSATET00000051828.1">
    <property type="protein sequence ID" value="ENSATEP00000038290.1"/>
    <property type="gene ID" value="ENSATEG00000028260.1"/>
</dbReference>
<name>A0A7N5ZYE9_ANATE</name>
<reference evidence="1" key="2">
    <citation type="submission" date="2025-08" db="UniProtKB">
        <authorList>
            <consortium name="Ensembl"/>
        </authorList>
    </citation>
    <scope>IDENTIFICATION</scope>
</reference>
<reference evidence="1" key="3">
    <citation type="submission" date="2025-09" db="UniProtKB">
        <authorList>
            <consortium name="Ensembl"/>
        </authorList>
    </citation>
    <scope>IDENTIFICATION</scope>
</reference>
<organism evidence="1 2">
    <name type="scientific">Anabas testudineus</name>
    <name type="common">Climbing perch</name>
    <name type="synonym">Anthias testudineus</name>
    <dbReference type="NCBI Taxonomy" id="64144"/>
    <lineage>
        <taxon>Eukaryota</taxon>
        <taxon>Metazoa</taxon>
        <taxon>Chordata</taxon>
        <taxon>Craniata</taxon>
        <taxon>Vertebrata</taxon>
        <taxon>Euteleostomi</taxon>
        <taxon>Actinopterygii</taxon>
        <taxon>Neopterygii</taxon>
        <taxon>Teleostei</taxon>
        <taxon>Neoteleostei</taxon>
        <taxon>Acanthomorphata</taxon>
        <taxon>Anabantaria</taxon>
        <taxon>Anabantiformes</taxon>
        <taxon>Anabantoidei</taxon>
        <taxon>Anabantidae</taxon>
        <taxon>Anabas</taxon>
    </lineage>
</organism>
<dbReference type="Proteomes" id="UP000265040">
    <property type="component" value="Chromosome 5"/>
</dbReference>
<dbReference type="AlphaFoldDB" id="A0A7N5ZYE9"/>
<accession>A0A7N5ZYE9</accession>
<proteinExistence type="predicted"/>
<evidence type="ECO:0000313" key="1">
    <source>
        <dbReference type="Ensembl" id="ENSATEP00000038290.1"/>
    </source>
</evidence>
<keyword evidence="2" id="KW-1185">Reference proteome</keyword>